<dbReference type="AlphaFoldDB" id="A0A316BHG1"/>
<name>A0A316BHG1_PSESE</name>
<evidence type="ECO:0000313" key="1">
    <source>
        <dbReference type="EMBL" id="PWJ72191.1"/>
    </source>
</evidence>
<organism evidence="1 2">
    <name type="scientific">Pseudaminobacter salicylatoxidans</name>
    <dbReference type="NCBI Taxonomy" id="93369"/>
    <lineage>
        <taxon>Bacteria</taxon>
        <taxon>Pseudomonadati</taxon>
        <taxon>Pseudomonadota</taxon>
        <taxon>Alphaproteobacteria</taxon>
        <taxon>Hyphomicrobiales</taxon>
        <taxon>Phyllobacteriaceae</taxon>
        <taxon>Pseudaminobacter</taxon>
    </lineage>
</organism>
<dbReference type="Proteomes" id="UP000245396">
    <property type="component" value="Unassembled WGS sequence"/>
</dbReference>
<comment type="caution">
    <text evidence="1">The sequence shown here is derived from an EMBL/GenBank/DDBJ whole genome shotgun (WGS) entry which is preliminary data.</text>
</comment>
<dbReference type="EMBL" id="QGGG01000040">
    <property type="protein sequence ID" value="PWJ72191.1"/>
    <property type="molecule type" value="Genomic_DNA"/>
</dbReference>
<proteinExistence type="predicted"/>
<accession>A0A316BHG1</accession>
<keyword evidence="2" id="KW-1185">Reference proteome</keyword>
<reference evidence="1 2" key="1">
    <citation type="submission" date="2018-05" db="EMBL/GenBank/DDBJ databases">
        <title>Genomic Encyclopedia of Type Strains, Phase IV (KMG-IV): sequencing the most valuable type-strain genomes for metagenomic binning, comparative biology and taxonomic classification.</title>
        <authorList>
            <person name="Goeker M."/>
        </authorList>
    </citation>
    <scope>NUCLEOTIDE SEQUENCE [LARGE SCALE GENOMIC DNA]</scope>
    <source>
        <strain evidence="1 2">DSM 6986</strain>
    </source>
</reference>
<sequence>MLIHSLRAAIIGVVPLDTYYVRLKITGRRLNEPPRRRTPQMAQSLS</sequence>
<protein>
    <submittedName>
        <fullName evidence="1">Uncharacterized protein</fullName>
    </submittedName>
</protein>
<evidence type="ECO:0000313" key="2">
    <source>
        <dbReference type="Proteomes" id="UP000245396"/>
    </source>
</evidence>
<gene>
    <name evidence="1" type="ORF">C7441_1401</name>
</gene>